<dbReference type="InterPro" id="IPR029052">
    <property type="entry name" value="Metallo-depent_PP-like"/>
</dbReference>
<dbReference type="PANTHER" id="PTHR30337">
    <property type="entry name" value="COMPONENT OF ATP-DEPENDENT DSDNA EXONUCLEASE"/>
    <property type="match status" value="1"/>
</dbReference>
<dbReference type="Proteomes" id="UP000233293">
    <property type="component" value="Unassembled WGS sequence"/>
</dbReference>
<dbReference type="Pfam" id="PF12320">
    <property type="entry name" value="SbcD_C"/>
    <property type="match status" value="1"/>
</dbReference>
<keyword evidence="11" id="KW-1185">Reference proteome</keyword>
<evidence type="ECO:0000256" key="1">
    <source>
        <dbReference type="ARBA" id="ARBA00010555"/>
    </source>
</evidence>
<dbReference type="InterPro" id="IPR026843">
    <property type="entry name" value="SbcD_C"/>
</dbReference>
<evidence type="ECO:0000259" key="9">
    <source>
        <dbReference type="Pfam" id="PF12320"/>
    </source>
</evidence>
<evidence type="ECO:0000256" key="2">
    <source>
        <dbReference type="ARBA" id="ARBA00011322"/>
    </source>
</evidence>
<keyword evidence="5 7" id="KW-0378">Hydrolase</keyword>
<dbReference type="GO" id="GO:0006260">
    <property type="term" value="P:DNA replication"/>
    <property type="evidence" value="ECO:0007669"/>
    <property type="project" value="UniProtKB-KW"/>
</dbReference>
<dbReference type="Gene3D" id="3.60.21.10">
    <property type="match status" value="1"/>
</dbReference>
<protein>
    <recommendedName>
        <fullName evidence="3 7">Nuclease SbcCD subunit D</fullName>
    </recommendedName>
</protein>
<dbReference type="InterPro" id="IPR050535">
    <property type="entry name" value="DNA_Repair-Maintenance_Comp"/>
</dbReference>
<dbReference type="OrthoDB" id="9773856at2"/>
<evidence type="ECO:0000256" key="4">
    <source>
        <dbReference type="ARBA" id="ARBA00022722"/>
    </source>
</evidence>
<keyword evidence="4 7" id="KW-0540">Nuclease</keyword>
<comment type="caution">
    <text evidence="10">The sequence shown here is derived from an EMBL/GenBank/DDBJ whole genome shotgun (WGS) entry which is preliminary data.</text>
</comment>
<dbReference type="InterPro" id="IPR004843">
    <property type="entry name" value="Calcineurin-like_PHP"/>
</dbReference>
<dbReference type="GO" id="GO:0004519">
    <property type="term" value="F:endonuclease activity"/>
    <property type="evidence" value="ECO:0007669"/>
    <property type="project" value="UniProtKB-KW"/>
</dbReference>
<dbReference type="InterPro" id="IPR004593">
    <property type="entry name" value="SbcD"/>
</dbReference>
<comment type="subunit">
    <text evidence="2 7">Heterodimer of SbcC and SbcD.</text>
</comment>
<name>A0A2N3PQM7_9PROT</name>
<dbReference type="GO" id="GO:0006310">
    <property type="term" value="P:DNA recombination"/>
    <property type="evidence" value="ECO:0007669"/>
    <property type="project" value="UniProtKB-KW"/>
</dbReference>
<evidence type="ECO:0000256" key="3">
    <source>
        <dbReference type="ARBA" id="ARBA00013365"/>
    </source>
</evidence>
<comment type="function">
    <text evidence="7">SbcCD cleaves DNA hairpin structures. These structures can inhibit DNA replication and are intermediates in certain DNA recombination reactions. The complex acts as a 3'-&gt;5' double strand exonuclease that can open hairpins. It also has a 5' single-strand endonuclease activity.</text>
</comment>
<dbReference type="AlphaFoldDB" id="A0A2N3PQM7"/>
<gene>
    <name evidence="7" type="primary">sbcD</name>
    <name evidence="10" type="ORF">CWS72_20535</name>
</gene>
<dbReference type="GO" id="GO:0008408">
    <property type="term" value="F:3'-5' exonuclease activity"/>
    <property type="evidence" value="ECO:0007669"/>
    <property type="project" value="InterPro"/>
</dbReference>
<dbReference type="RefSeq" id="WP_101252508.1">
    <property type="nucleotide sequence ID" value="NZ_PIUM01000028.1"/>
</dbReference>
<dbReference type="NCBIfam" id="TIGR00619">
    <property type="entry name" value="sbcd"/>
    <property type="match status" value="1"/>
</dbReference>
<organism evidence="10 11">
    <name type="scientific">Telmatospirillum siberiense</name>
    <dbReference type="NCBI Taxonomy" id="382514"/>
    <lineage>
        <taxon>Bacteria</taxon>
        <taxon>Pseudomonadati</taxon>
        <taxon>Pseudomonadota</taxon>
        <taxon>Alphaproteobacteria</taxon>
        <taxon>Rhodospirillales</taxon>
        <taxon>Rhodospirillaceae</taxon>
        <taxon>Telmatospirillum</taxon>
    </lineage>
</organism>
<keyword evidence="6 7" id="KW-0269">Exonuclease</keyword>
<dbReference type="PANTHER" id="PTHR30337:SF0">
    <property type="entry name" value="NUCLEASE SBCCD SUBUNIT D"/>
    <property type="match status" value="1"/>
</dbReference>
<keyword evidence="7" id="KW-0233">DNA recombination</keyword>
<dbReference type="CDD" id="cd00840">
    <property type="entry name" value="MPP_Mre11_N"/>
    <property type="match status" value="1"/>
</dbReference>
<comment type="similarity">
    <text evidence="1 7">Belongs to the SbcD family.</text>
</comment>
<evidence type="ECO:0000259" key="8">
    <source>
        <dbReference type="Pfam" id="PF00149"/>
    </source>
</evidence>
<feature type="domain" description="Calcineurin-like phosphoesterase" evidence="8">
    <location>
        <begin position="3"/>
        <end position="102"/>
    </location>
</feature>
<dbReference type="EMBL" id="PIUM01000028">
    <property type="protein sequence ID" value="PKU22715.1"/>
    <property type="molecule type" value="Genomic_DNA"/>
</dbReference>
<evidence type="ECO:0000256" key="6">
    <source>
        <dbReference type="ARBA" id="ARBA00022839"/>
    </source>
</evidence>
<feature type="domain" description="Nuclease SbcCD subunit D C-terminal" evidence="9">
    <location>
        <begin position="287"/>
        <end position="392"/>
    </location>
</feature>
<sequence length="412" mass="45419">MVRILHTADWHIGQTLRGFSREFEHRKVFDRIARIIALREIDVIIVSGDIFDAQNPSGDALRLFYETLAHFRSVRPALSFVILAGNHDSAVRLEAPKPFLASFNIHVVGNIRRAGGVVDAERHLIPVADAKGHVAAHVLAVSYPTAACLPNLPRLEDETGSLVVRAVATLYADLVEQLRPRFQGLPLIGTGHLHVAGGTESEGAERRILVGGQHAVPPDIFPEDFCYMALGHLHKAQTVGRETIRYSGSLFPLSATEQPYRHGVSVVTIGDDGRSVQVEHVPIDRPVPFLRLPGDGDLHLADLGDHFAALDLAADLPLEERPFLQIRLAREGLSPGFREEIDRVAEGFPVRVVEVKLQALPQAPTMGDGGTIPVRLAERAPEEMFRLAFEREFQTPPEAAHMEVFHRVQAEI</sequence>
<evidence type="ECO:0000313" key="10">
    <source>
        <dbReference type="EMBL" id="PKU22715.1"/>
    </source>
</evidence>
<reference evidence="11" key="1">
    <citation type="submission" date="2017-12" db="EMBL/GenBank/DDBJ databases">
        <title>Draft genome sequence of Telmatospirillum siberiense 26-4b1T, an acidotolerant peatland alphaproteobacterium potentially involved in sulfur cycling.</title>
        <authorList>
            <person name="Hausmann B."/>
            <person name="Pjevac P."/>
            <person name="Schreck K."/>
            <person name="Herbold C.W."/>
            <person name="Daims H."/>
            <person name="Wagner M."/>
            <person name="Pester M."/>
            <person name="Loy A."/>
        </authorList>
    </citation>
    <scope>NUCLEOTIDE SEQUENCE [LARGE SCALE GENOMIC DNA]</scope>
    <source>
        <strain evidence="11">26-4b1</strain>
    </source>
</reference>
<dbReference type="Pfam" id="PF00149">
    <property type="entry name" value="Metallophos"/>
    <property type="match status" value="1"/>
</dbReference>
<keyword evidence="7" id="KW-0235">DNA replication</keyword>
<dbReference type="SUPFAM" id="SSF56300">
    <property type="entry name" value="Metallo-dependent phosphatases"/>
    <property type="match status" value="1"/>
</dbReference>
<accession>A0A2N3PQM7</accession>
<evidence type="ECO:0000256" key="7">
    <source>
        <dbReference type="RuleBase" id="RU363069"/>
    </source>
</evidence>
<evidence type="ECO:0000256" key="5">
    <source>
        <dbReference type="ARBA" id="ARBA00022801"/>
    </source>
</evidence>
<evidence type="ECO:0000313" key="11">
    <source>
        <dbReference type="Proteomes" id="UP000233293"/>
    </source>
</evidence>
<dbReference type="InterPro" id="IPR041796">
    <property type="entry name" value="Mre11_N"/>
</dbReference>
<keyword evidence="7" id="KW-0255">Endonuclease</keyword>
<proteinExistence type="inferred from homology"/>